<sequence length="68" mass="6630">MQRAAITGATAGAGLVGDGRDAGLVHLASAWAQATSLAFVAAAEVMAMGTPVTSPSHPTAAMMTSTSK</sequence>
<gene>
    <name evidence="1" type="ORF">CHLRE_01g050624v5</name>
</gene>
<protein>
    <submittedName>
        <fullName evidence="1">Uncharacterized protein</fullName>
    </submittedName>
</protein>
<dbReference type="Gramene" id="PNW88919">
    <property type="protein sequence ID" value="PNW88919"/>
    <property type="gene ID" value="CHLRE_01g050624v5"/>
</dbReference>
<name>A0A2K3E805_CHLRE</name>
<accession>A0A2K3E805</accession>
<dbReference type="AlphaFoldDB" id="A0A2K3E805"/>
<dbReference type="GeneID" id="66052163"/>
<dbReference type="EMBL" id="CM008962">
    <property type="protein sequence ID" value="PNW88919.1"/>
    <property type="molecule type" value="Genomic_DNA"/>
</dbReference>
<dbReference type="RefSeq" id="XP_042928871.1">
    <property type="nucleotide sequence ID" value="XM_043058958.1"/>
</dbReference>
<evidence type="ECO:0000313" key="1">
    <source>
        <dbReference type="EMBL" id="PNW88919.1"/>
    </source>
</evidence>
<keyword evidence="2" id="KW-1185">Reference proteome</keyword>
<organism evidence="1 2">
    <name type="scientific">Chlamydomonas reinhardtii</name>
    <name type="common">Chlamydomonas smithii</name>
    <dbReference type="NCBI Taxonomy" id="3055"/>
    <lineage>
        <taxon>Eukaryota</taxon>
        <taxon>Viridiplantae</taxon>
        <taxon>Chlorophyta</taxon>
        <taxon>core chlorophytes</taxon>
        <taxon>Chlorophyceae</taxon>
        <taxon>CS clade</taxon>
        <taxon>Chlamydomonadales</taxon>
        <taxon>Chlamydomonadaceae</taxon>
        <taxon>Chlamydomonas</taxon>
    </lineage>
</organism>
<reference evidence="1 2" key="1">
    <citation type="journal article" date="2007" name="Science">
        <title>The Chlamydomonas genome reveals the evolution of key animal and plant functions.</title>
        <authorList>
            <person name="Merchant S.S."/>
            <person name="Prochnik S.E."/>
            <person name="Vallon O."/>
            <person name="Harris E.H."/>
            <person name="Karpowicz S.J."/>
            <person name="Witman G.B."/>
            <person name="Terry A."/>
            <person name="Salamov A."/>
            <person name="Fritz-Laylin L.K."/>
            <person name="Marechal-Drouard L."/>
            <person name="Marshall W.F."/>
            <person name="Qu L.H."/>
            <person name="Nelson D.R."/>
            <person name="Sanderfoot A.A."/>
            <person name="Spalding M.H."/>
            <person name="Kapitonov V.V."/>
            <person name="Ren Q."/>
            <person name="Ferris P."/>
            <person name="Lindquist E."/>
            <person name="Shapiro H."/>
            <person name="Lucas S.M."/>
            <person name="Grimwood J."/>
            <person name="Schmutz J."/>
            <person name="Cardol P."/>
            <person name="Cerutti H."/>
            <person name="Chanfreau G."/>
            <person name="Chen C.L."/>
            <person name="Cognat V."/>
            <person name="Croft M.T."/>
            <person name="Dent R."/>
            <person name="Dutcher S."/>
            <person name="Fernandez E."/>
            <person name="Fukuzawa H."/>
            <person name="Gonzalez-Ballester D."/>
            <person name="Gonzalez-Halphen D."/>
            <person name="Hallmann A."/>
            <person name="Hanikenne M."/>
            <person name="Hippler M."/>
            <person name="Inwood W."/>
            <person name="Jabbari K."/>
            <person name="Kalanon M."/>
            <person name="Kuras R."/>
            <person name="Lefebvre P.A."/>
            <person name="Lemaire S.D."/>
            <person name="Lobanov A.V."/>
            <person name="Lohr M."/>
            <person name="Manuell A."/>
            <person name="Meier I."/>
            <person name="Mets L."/>
            <person name="Mittag M."/>
            <person name="Mittelmeier T."/>
            <person name="Moroney J.V."/>
            <person name="Moseley J."/>
            <person name="Napoli C."/>
            <person name="Nedelcu A.M."/>
            <person name="Niyogi K."/>
            <person name="Novoselov S.V."/>
            <person name="Paulsen I.T."/>
            <person name="Pazour G."/>
            <person name="Purton S."/>
            <person name="Ral J.P."/>
            <person name="Riano-Pachon D.M."/>
            <person name="Riekhof W."/>
            <person name="Rymarquis L."/>
            <person name="Schroda M."/>
            <person name="Stern D."/>
            <person name="Umen J."/>
            <person name="Willows R."/>
            <person name="Wilson N."/>
            <person name="Zimmer S.L."/>
            <person name="Allmer J."/>
            <person name="Balk J."/>
            <person name="Bisova K."/>
            <person name="Chen C.J."/>
            <person name="Elias M."/>
            <person name="Gendler K."/>
            <person name="Hauser C."/>
            <person name="Lamb M.R."/>
            <person name="Ledford H."/>
            <person name="Long J.C."/>
            <person name="Minagawa J."/>
            <person name="Page M.D."/>
            <person name="Pan J."/>
            <person name="Pootakham W."/>
            <person name="Roje S."/>
            <person name="Rose A."/>
            <person name="Stahlberg E."/>
            <person name="Terauchi A.M."/>
            <person name="Yang P."/>
            <person name="Ball S."/>
            <person name="Bowler C."/>
            <person name="Dieckmann C.L."/>
            <person name="Gladyshev V.N."/>
            <person name="Green P."/>
            <person name="Jorgensen R."/>
            <person name="Mayfield S."/>
            <person name="Mueller-Roeber B."/>
            <person name="Rajamani S."/>
            <person name="Sayre R.T."/>
            <person name="Brokstein P."/>
            <person name="Dubchak I."/>
            <person name="Goodstein D."/>
            <person name="Hornick L."/>
            <person name="Huang Y.W."/>
            <person name="Jhaveri J."/>
            <person name="Luo Y."/>
            <person name="Martinez D."/>
            <person name="Ngau W.C."/>
            <person name="Otillar B."/>
            <person name="Poliakov A."/>
            <person name="Porter A."/>
            <person name="Szajkowski L."/>
            <person name="Werner G."/>
            <person name="Zhou K."/>
            <person name="Grigoriev I.V."/>
            <person name="Rokhsar D.S."/>
            <person name="Grossman A.R."/>
        </authorList>
    </citation>
    <scope>NUCLEOTIDE SEQUENCE [LARGE SCALE GENOMIC DNA]</scope>
    <source>
        <strain evidence="2">CC-503</strain>
    </source>
</reference>
<evidence type="ECO:0000313" key="2">
    <source>
        <dbReference type="Proteomes" id="UP000006906"/>
    </source>
</evidence>
<dbReference type="Proteomes" id="UP000006906">
    <property type="component" value="Chromosome 1"/>
</dbReference>
<proteinExistence type="predicted"/>